<dbReference type="Pfam" id="PF13646">
    <property type="entry name" value="HEAT_2"/>
    <property type="match status" value="1"/>
</dbReference>
<dbReference type="InterPro" id="IPR016024">
    <property type="entry name" value="ARM-type_fold"/>
</dbReference>
<name>A0A8J3FLB4_9ACTN</name>
<proteinExistence type="predicted"/>
<dbReference type="InterPro" id="IPR011989">
    <property type="entry name" value="ARM-like"/>
</dbReference>
<dbReference type="SUPFAM" id="SSF48371">
    <property type="entry name" value="ARM repeat"/>
    <property type="match status" value="1"/>
</dbReference>
<evidence type="ECO:0000313" key="2">
    <source>
        <dbReference type="Proteomes" id="UP000656042"/>
    </source>
</evidence>
<protein>
    <recommendedName>
        <fullName evidence="3">HEAT repeat-containing protein</fullName>
    </recommendedName>
</protein>
<dbReference type="RefSeq" id="WP_189077519.1">
    <property type="nucleotide sequence ID" value="NZ_BMMX01000001.1"/>
</dbReference>
<gene>
    <name evidence="1" type="ORF">GCM10012284_06990</name>
</gene>
<evidence type="ECO:0008006" key="3">
    <source>
        <dbReference type="Google" id="ProtNLM"/>
    </source>
</evidence>
<comment type="caution">
    <text evidence="1">The sequence shown here is derived from an EMBL/GenBank/DDBJ whole genome shotgun (WGS) entry which is preliminary data.</text>
</comment>
<keyword evidence="2" id="KW-1185">Reference proteome</keyword>
<sequence>MNRKQMVEAAINDPDTRAEIAADPLVADRTRLYATAASPLLTELAAAGFPGLTEVGQLRGHGDYRSAVPVLVRWLPRVRYLLLAEDIVRTLSVPFARKAAYPTLLAMFRDPPELTDPMRPETSEPPQDHLRTVIGDALATFAGPATADDLLGLVETEAYGDTRAFVVLALPKTKDSRVPGVLMGLLGQPSVAAFAVQALGRLRCTQARDDIAGLLDNPDENVREQARKALKRIDQADRAR</sequence>
<dbReference type="AlphaFoldDB" id="A0A8J3FLB4"/>
<reference evidence="1" key="2">
    <citation type="submission" date="2020-09" db="EMBL/GenBank/DDBJ databases">
        <authorList>
            <person name="Sun Q."/>
            <person name="Zhou Y."/>
        </authorList>
    </citation>
    <scope>NUCLEOTIDE SEQUENCE</scope>
    <source>
        <strain evidence="1">CGMCC 4.7299</strain>
    </source>
</reference>
<accession>A0A8J3FLB4</accession>
<dbReference type="Proteomes" id="UP000656042">
    <property type="component" value="Unassembled WGS sequence"/>
</dbReference>
<dbReference type="Gene3D" id="1.25.10.10">
    <property type="entry name" value="Leucine-rich Repeat Variant"/>
    <property type="match status" value="1"/>
</dbReference>
<evidence type="ECO:0000313" key="1">
    <source>
        <dbReference type="EMBL" id="GGK75602.1"/>
    </source>
</evidence>
<dbReference type="EMBL" id="BMMX01000001">
    <property type="protein sequence ID" value="GGK75602.1"/>
    <property type="molecule type" value="Genomic_DNA"/>
</dbReference>
<organism evidence="1 2">
    <name type="scientific">Mangrovihabitans endophyticus</name>
    <dbReference type="NCBI Taxonomy" id="1751298"/>
    <lineage>
        <taxon>Bacteria</taxon>
        <taxon>Bacillati</taxon>
        <taxon>Actinomycetota</taxon>
        <taxon>Actinomycetes</taxon>
        <taxon>Micromonosporales</taxon>
        <taxon>Micromonosporaceae</taxon>
        <taxon>Mangrovihabitans</taxon>
    </lineage>
</organism>
<reference evidence="1" key="1">
    <citation type="journal article" date="2014" name="Int. J. Syst. Evol. Microbiol.">
        <title>Complete genome sequence of Corynebacterium casei LMG S-19264T (=DSM 44701T), isolated from a smear-ripened cheese.</title>
        <authorList>
            <consortium name="US DOE Joint Genome Institute (JGI-PGF)"/>
            <person name="Walter F."/>
            <person name="Albersmeier A."/>
            <person name="Kalinowski J."/>
            <person name="Ruckert C."/>
        </authorList>
    </citation>
    <scope>NUCLEOTIDE SEQUENCE</scope>
    <source>
        <strain evidence="1">CGMCC 4.7299</strain>
    </source>
</reference>